<accession>A0A173MET5</accession>
<sequence length="137" mass="16544">MLAPTKPTVQKGDLLWKGIVEDLFADFLRFFFADADDKFDIDKGFEFLDKELHEITPAHELRHPRFVDKLVKLWYKDGAEKWLLLHVEVQGYVDNHFPARMFTYFYRIYDKFQQEITSLAIFTDNDDDYHPDRYKRD</sequence>
<protein>
    <recommendedName>
        <fullName evidence="3">Transposase, YhgA-like</fullName>
    </recommendedName>
</protein>
<evidence type="ECO:0000313" key="2">
    <source>
        <dbReference type="Proteomes" id="UP000186917"/>
    </source>
</evidence>
<keyword evidence="2" id="KW-1185">Reference proteome</keyword>
<dbReference type="EMBL" id="FTOR01000006">
    <property type="protein sequence ID" value="SIT24279.1"/>
    <property type="molecule type" value="Genomic_DNA"/>
</dbReference>
<reference evidence="2" key="1">
    <citation type="submission" date="2017-01" db="EMBL/GenBank/DDBJ databases">
        <authorList>
            <person name="Varghese N."/>
            <person name="Submissions S."/>
        </authorList>
    </citation>
    <scope>NUCLEOTIDE SEQUENCE [LARGE SCALE GENOMIC DNA]</scope>
    <source>
        <strain evidence="2">DSM 21054</strain>
    </source>
</reference>
<dbReference type="STRING" id="477680.SAMN05421788_10699"/>
<dbReference type="AlphaFoldDB" id="A0A173MET5"/>
<evidence type="ECO:0008006" key="3">
    <source>
        <dbReference type="Google" id="ProtNLM"/>
    </source>
</evidence>
<dbReference type="KEGG" id="fln:FLA_2042"/>
<name>A0A173MET5_9BACT</name>
<dbReference type="OrthoDB" id="652408at2"/>
<organism evidence="1 2">
    <name type="scientific">Filimonas lacunae</name>
    <dbReference type="NCBI Taxonomy" id="477680"/>
    <lineage>
        <taxon>Bacteria</taxon>
        <taxon>Pseudomonadati</taxon>
        <taxon>Bacteroidota</taxon>
        <taxon>Chitinophagia</taxon>
        <taxon>Chitinophagales</taxon>
        <taxon>Chitinophagaceae</taxon>
        <taxon>Filimonas</taxon>
    </lineage>
</organism>
<gene>
    <name evidence="1" type="ORF">SAMN05421788_10699</name>
</gene>
<proteinExistence type="predicted"/>
<evidence type="ECO:0000313" key="1">
    <source>
        <dbReference type="EMBL" id="SIT24279.1"/>
    </source>
</evidence>
<dbReference type="RefSeq" id="WP_076380315.1">
    <property type="nucleotide sequence ID" value="NZ_AP017422.1"/>
</dbReference>
<dbReference type="Proteomes" id="UP000186917">
    <property type="component" value="Unassembled WGS sequence"/>
</dbReference>